<accession>A0ABS4WLP9</accession>
<proteinExistence type="predicted"/>
<dbReference type="InterPro" id="IPR024997">
    <property type="entry name" value="DUF3892"/>
</dbReference>
<organism evidence="1 2">
    <name type="scientific">Microbacterium phyllosphaerae</name>
    <dbReference type="NCBI Taxonomy" id="124798"/>
    <lineage>
        <taxon>Bacteria</taxon>
        <taxon>Bacillati</taxon>
        <taxon>Actinomycetota</taxon>
        <taxon>Actinomycetes</taxon>
        <taxon>Micrococcales</taxon>
        <taxon>Microbacteriaceae</taxon>
        <taxon>Microbacterium</taxon>
    </lineage>
</organism>
<sequence>MVVEITHVRFEGNGRGPDAIIAYQWVSRDSGKVGWSDKPNMVSFVRGGGTAYVGQGANQVITRVVDPERGNAYIRTVADGYYTNNLESLPTF</sequence>
<gene>
    <name evidence="1" type="ORF">JOF42_000363</name>
</gene>
<name>A0ABS4WLP9_9MICO</name>
<reference evidence="1 2" key="1">
    <citation type="submission" date="2021-03" db="EMBL/GenBank/DDBJ databases">
        <title>Sequencing the genomes of 1000 actinobacteria strains.</title>
        <authorList>
            <person name="Klenk H.-P."/>
        </authorList>
    </citation>
    <scope>NUCLEOTIDE SEQUENCE [LARGE SCALE GENOMIC DNA]</scope>
    <source>
        <strain evidence="1 2">DSM 13468</strain>
    </source>
</reference>
<evidence type="ECO:0000313" key="2">
    <source>
        <dbReference type="Proteomes" id="UP000703720"/>
    </source>
</evidence>
<dbReference type="Pfam" id="PF13031">
    <property type="entry name" value="DUF3892"/>
    <property type="match status" value="1"/>
</dbReference>
<keyword evidence="2" id="KW-1185">Reference proteome</keyword>
<dbReference type="EMBL" id="JAGIOA010000001">
    <property type="protein sequence ID" value="MBP2376868.1"/>
    <property type="molecule type" value="Genomic_DNA"/>
</dbReference>
<dbReference type="RefSeq" id="WP_210096286.1">
    <property type="nucleotide sequence ID" value="NZ_BAAAIO010000001.1"/>
</dbReference>
<comment type="caution">
    <text evidence="1">The sequence shown here is derived from an EMBL/GenBank/DDBJ whole genome shotgun (WGS) entry which is preliminary data.</text>
</comment>
<evidence type="ECO:0000313" key="1">
    <source>
        <dbReference type="EMBL" id="MBP2376868.1"/>
    </source>
</evidence>
<protein>
    <recommendedName>
        <fullName evidence="3">DUF3892 domain-containing protein</fullName>
    </recommendedName>
</protein>
<evidence type="ECO:0008006" key="3">
    <source>
        <dbReference type="Google" id="ProtNLM"/>
    </source>
</evidence>
<dbReference type="Proteomes" id="UP000703720">
    <property type="component" value="Unassembled WGS sequence"/>
</dbReference>